<protein>
    <submittedName>
        <fullName evidence="4">DUF2807 domain-containing protein</fullName>
    </submittedName>
</protein>
<evidence type="ECO:0000256" key="1">
    <source>
        <dbReference type="SAM" id="MobiDB-lite"/>
    </source>
</evidence>
<dbReference type="RefSeq" id="WP_191176241.1">
    <property type="nucleotide sequence ID" value="NZ_JACWMW010000003.1"/>
</dbReference>
<sequence>MKTLNFKILLLVAATSIALFSSCRRFRCVKGTGNVRTETRKMTGFTKIDISGGYKVTLKQDSSESISITTDDNLFKYIQTNIEGSTLKLRSRRNICSSGETIVIIGVKNLDKISASGAVEVRSDGRLTVQDLNFDLSGSTKIDMDLYAGRVRTDASGSTEVYLKGQAASHEVDLSGSGKVEALDFVVGKYKIGTSGASECKINVLNELDVHTSGASDIQYRGNPTKVNNDQSGASSVKKID</sequence>
<evidence type="ECO:0000259" key="3">
    <source>
        <dbReference type="Pfam" id="PF10988"/>
    </source>
</evidence>
<reference evidence="4 5" key="1">
    <citation type="submission" date="2020-09" db="EMBL/GenBank/DDBJ databases">
        <title>Novel species of Mucilaginibacter isolated from a glacier on the Tibetan Plateau.</title>
        <authorList>
            <person name="Liu Q."/>
            <person name="Xin Y.-H."/>
        </authorList>
    </citation>
    <scope>NUCLEOTIDE SEQUENCE [LARGE SCALE GENOMIC DNA]</scope>
    <source>
        <strain evidence="4 5">CGMCC 1.13878</strain>
    </source>
</reference>
<keyword evidence="2" id="KW-0732">Signal</keyword>
<dbReference type="PROSITE" id="PS51257">
    <property type="entry name" value="PROKAR_LIPOPROTEIN"/>
    <property type="match status" value="1"/>
</dbReference>
<dbReference type="EMBL" id="JACWMW010000003">
    <property type="protein sequence ID" value="MBD1386383.1"/>
    <property type="molecule type" value="Genomic_DNA"/>
</dbReference>
<dbReference type="InterPro" id="IPR021255">
    <property type="entry name" value="DUF2807"/>
</dbReference>
<feature type="region of interest" description="Disordered" evidence="1">
    <location>
        <begin position="216"/>
        <end position="241"/>
    </location>
</feature>
<evidence type="ECO:0000256" key="2">
    <source>
        <dbReference type="SAM" id="SignalP"/>
    </source>
</evidence>
<organism evidence="4 5">
    <name type="scientific">Mucilaginibacter rigui</name>
    <dbReference type="NCBI Taxonomy" id="534635"/>
    <lineage>
        <taxon>Bacteria</taxon>
        <taxon>Pseudomonadati</taxon>
        <taxon>Bacteroidota</taxon>
        <taxon>Sphingobacteriia</taxon>
        <taxon>Sphingobacteriales</taxon>
        <taxon>Sphingobacteriaceae</taxon>
        <taxon>Mucilaginibacter</taxon>
    </lineage>
</organism>
<comment type="caution">
    <text evidence="4">The sequence shown here is derived from an EMBL/GenBank/DDBJ whole genome shotgun (WGS) entry which is preliminary data.</text>
</comment>
<gene>
    <name evidence="4" type="ORF">IDJ75_13950</name>
</gene>
<dbReference type="PANTHER" id="PTHR39200">
    <property type="entry name" value="HYPOTHETICAL EXPORTED PROTEIN"/>
    <property type="match status" value="1"/>
</dbReference>
<evidence type="ECO:0000313" key="5">
    <source>
        <dbReference type="Proteomes" id="UP000618754"/>
    </source>
</evidence>
<dbReference type="Gene3D" id="2.160.20.120">
    <property type="match status" value="1"/>
</dbReference>
<keyword evidence="5" id="KW-1185">Reference proteome</keyword>
<dbReference type="Proteomes" id="UP000618754">
    <property type="component" value="Unassembled WGS sequence"/>
</dbReference>
<evidence type="ECO:0000313" key="4">
    <source>
        <dbReference type="EMBL" id="MBD1386383.1"/>
    </source>
</evidence>
<feature type="domain" description="Putative auto-transporter adhesin head GIN" evidence="3">
    <location>
        <begin position="44"/>
        <end position="224"/>
    </location>
</feature>
<accession>A0ABR7X717</accession>
<feature type="signal peptide" evidence="2">
    <location>
        <begin position="1"/>
        <end position="18"/>
    </location>
</feature>
<feature type="chain" id="PRO_5045872505" evidence="2">
    <location>
        <begin position="19"/>
        <end position="241"/>
    </location>
</feature>
<dbReference type="Pfam" id="PF10988">
    <property type="entry name" value="DUF2807"/>
    <property type="match status" value="1"/>
</dbReference>
<proteinExistence type="predicted"/>
<dbReference type="PANTHER" id="PTHR39200:SF1">
    <property type="entry name" value="AUTO-TRANSPORTER ADHESIN HEAD GIN DOMAIN-CONTAINING PROTEIN-RELATED"/>
    <property type="match status" value="1"/>
</dbReference>
<name>A0ABR7X717_9SPHI</name>
<feature type="compositionally biased region" description="Polar residues" evidence="1">
    <location>
        <begin position="225"/>
        <end position="235"/>
    </location>
</feature>